<name>A0A4U5QAS0_POPAL</name>
<sequence length="269" mass="30931">MLSTPTERLKSRVITNTTIDWQSHLPRRCLSLLRLKFSQAWQRTRCRNLLKKQHVLERFVIGNTMNSVDVVDFGSVDATAITHPKRKWLLRGVILLGWNIDDVPLILQQQILIEATSLPGCLTHPLWMGLGFLRCLQVEMRGAISTVFLCWNVMIAAFPGFMQRMVSSGEVFLSLNLIRLFLFLTYLERLGLLVECRDLGFGIDSLANGLGRFRKVLESFDLGRRIDELKEQKAAIIVEESNIEGELWWDLGSIDKLMSRSLVSWQDLW</sequence>
<organism evidence="1">
    <name type="scientific">Populus alba</name>
    <name type="common">White poplar</name>
    <dbReference type="NCBI Taxonomy" id="43335"/>
    <lineage>
        <taxon>Eukaryota</taxon>
        <taxon>Viridiplantae</taxon>
        <taxon>Streptophyta</taxon>
        <taxon>Embryophyta</taxon>
        <taxon>Tracheophyta</taxon>
        <taxon>Spermatophyta</taxon>
        <taxon>Magnoliopsida</taxon>
        <taxon>eudicotyledons</taxon>
        <taxon>Gunneridae</taxon>
        <taxon>Pentapetalae</taxon>
        <taxon>rosids</taxon>
        <taxon>fabids</taxon>
        <taxon>Malpighiales</taxon>
        <taxon>Salicaceae</taxon>
        <taxon>Saliceae</taxon>
        <taxon>Populus</taxon>
    </lineage>
</organism>
<dbReference type="EMBL" id="RCHU01000435">
    <property type="protein sequence ID" value="TKS05445.1"/>
    <property type="molecule type" value="Genomic_DNA"/>
</dbReference>
<protein>
    <submittedName>
        <fullName evidence="1">Uncharacterized protein</fullName>
    </submittedName>
</protein>
<dbReference type="AlphaFoldDB" id="A0A4U5QAS0"/>
<reference evidence="1" key="1">
    <citation type="submission" date="2018-10" db="EMBL/GenBank/DDBJ databases">
        <title>Population genomic analysis revealed the cold adaptation of white poplar.</title>
        <authorList>
            <person name="Liu Y.-J."/>
        </authorList>
    </citation>
    <scope>NUCLEOTIDE SEQUENCE [LARGE SCALE GENOMIC DNA]</scope>
    <source>
        <strain evidence="1">PAL-ZL1</strain>
    </source>
</reference>
<gene>
    <name evidence="1" type="ORF">D5086_0000135420</name>
</gene>
<accession>A0A4U5QAS0</accession>
<proteinExistence type="predicted"/>
<evidence type="ECO:0000313" key="1">
    <source>
        <dbReference type="EMBL" id="TKS05445.1"/>
    </source>
</evidence>
<comment type="caution">
    <text evidence="1">The sequence shown here is derived from an EMBL/GenBank/DDBJ whole genome shotgun (WGS) entry which is preliminary data.</text>
</comment>